<comment type="caution">
    <text evidence="1">The sequence shown here is derived from an EMBL/GenBank/DDBJ whole genome shotgun (WGS) entry which is preliminary data.</text>
</comment>
<sequence length="150" mass="16377">MPDCPTRADIDALRPALAVAAQACLDDWQQDKDGLDEVLGAGGACQEIASAMATVLCEAGVEDVAEVYTEFDGGHVFLMARLAEGAFRVDIPPQAYETGAGYVWRKREGVTLSADDVVLHRVEPAMDREEFGRRYCEGWSEPEAEPELAW</sequence>
<evidence type="ECO:0008006" key="3">
    <source>
        <dbReference type="Google" id="ProtNLM"/>
    </source>
</evidence>
<protein>
    <recommendedName>
        <fullName evidence="3">Transglutaminase-like domain-containing protein</fullName>
    </recommendedName>
</protein>
<gene>
    <name evidence="1" type="ORF">OM960_15770</name>
</gene>
<dbReference type="RefSeq" id="WP_264772641.1">
    <property type="nucleotide sequence ID" value="NZ_JAPDOG010000014.1"/>
</dbReference>
<keyword evidence="2" id="KW-1185">Reference proteome</keyword>
<reference evidence="1 2" key="1">
    <citation type="submission" date="2022-10" db="EMBL/GenBank/DDBJ databases">
        <title>Defluviimonas sp. CAU 1641 isolated from mud.</title>
        <authorList>
            <person name="Kim W."/>
        </authorList>
    </citation>
    <scope>NUCLEOTIDE SEQUENCE [LARGE SCALE GENOMIC DNA]</scope>
    <source>
        <strain evidence="1 2">CAU 1641</strain>
    </source>
</reference>
<evidence type="ECO:0000313" key="1">
    <source>
        <dbReference type="EMBL" id="MCW3783007.1"/>
    </source>
</evidence>
<organism evidence="1 2">
    <name type="scientific">Defluviimonas salinarum</name>
    <dbReference type="NCBI Taxonomy" id="2992147"/>
    <lineage>
        <taxon>Bacteria</taxon>
        <taxon>Pseudomonadati</taxon>
        <taxon>Pseudomonadota</taxon>
        <taxon>Alphaproteobacteria</taxon>
        <taxon>Rhodobacterales</taxon>
        <taxon>Paracoccaceae</taxon>
        <taxon>Albidovulum</taxon>
    </lineage>
</organism>
<proteinExistence type="predicted"/>
<dbReference type="Proteomes" id="UP001207582">
    <property type="component" value="Unassembled WGS sequence"/>
</dbReference>
<accession>A0ABT3J5N7</accession>
<name>A0ABT3J5N7_9RHOB</name>
<dbReference type="EMBL" id="JAPDOG010000014">
    <property type="protein sequence ID" value="MCW3783007.1"/>
    <property type="molecule type" value="Genomic_DNA"/>
</dbReference>
<evidence type="ECO:0000313" key="2">
    <source>
        <dbReference type="Proteomes" id="UP001207582"/>
    </source>
</evidence>